<dbReference type="Gramene" id="PSS23631">
    <property type="protein sequence ID" value="PSS23631"/>
    <property type="gene ID" value="CEY00_Acc08455"/>
</dbReference>
<dbReference type="OrthoDB" id="5835829at2759"/>
<name>A0A2R6R7U6_ACTCC</name>
<evidence type="ECO:0000256" key="4">
    <source>
        <dbReference type="ARBA" id="ARBA00023241"/>
    </source>
</evidence>
<gene>
    <name evidence="7" type="ORF">CEY00_Acc08455</name>
</gene>
<dbReference type="CDD" id="cd03784">
    <property type="entry name" value="GT1_Gtf-like"/>
    <property type="match status" value="1"/>
</dbReference>
<dbReference type="InParanoid" id="A0A2R6R7U6"/>
<dbReference type="Proteomes" id="UP000241394">
    <property type="component" value="Chromosome LG8"/>
</dbReference>
<evidence type="ECO:0000313" key="8">
    <source>
        <dbReference type="Proteomes" id="UP000241394"/>
    </source>
</evidence>
<dbReference type="GO" id="GO:0009813">
    <property type="term" value="P:flavonoid biosynthetic process"/>
    <property type="evidence" value="ECO:0007669"/>
    <property type="project" value="UniProtKB-KW"/>
</dbReference>
<dbReference type="PROSITE" id="PS00375">
    <property type="entry name" value="UDPGT"/>
    <property type="match status" value="1"/>
</dbReference>
<evidence type="ECO:0000256" key="2">
    <source>
        <dbReference type="ARBA" id="ARBA00022676"/>
    </source>
</evidence>
<protein>
    <recommendedName>
        <fullName evidence="6">Glycosyltransferase</fullName>
        <ecNumber evidence="6">2.4.1.-</ecNumber>
    </recommendedName>
</protein>
<dbReference type="OMA" id="CTHKLEL"/>
<dbReference type="InterPro" id="IPR002213">
    <property type="entry name" value="UDP_glucos_trans"/>
</dbReference>
<dbReference type="SUPFAM" id="SSF53756">
    <property type="entry name" value="UDP-Glycosyltransferase/glycogen phosphorylase"/>
    <property type="match status" value="1"/>
</dbReference>
<organism evidence="7 8">
    <name type="scientific">Actinidia chinensis var. chinensis</name>
    <name type="common">Chinese soft-hair kiwi</name>
    <dbReference type="NCBI Taxonomy" id="1590841"/>
    <lineage>
        <taxon>Eukaryota</taxon>
        <taxon>Viridiplantae</taxon>
        <taxon>Streptophyta</taxon>
        <taxon>Embryophyta</taxon>
        <taxon>Tracheophyta</taxon>
        <taxon>Spermatophyta</taxon>
        <taxon>Magnoliopsida</taxon>
        <taxon>eudicotyledons</taxon>
        <taxon>Gunneridae</taxon>
        <taxon>Pentapetalae</taxon>
        <taxon>asterids</taxon>
        <taxon>Ericales</taxon>
        <taxon>Actinidiaceae</taxon>
        <taxon>Actinidia</taxon>
    </lineage>
</organism>
<keyword evidence="8" id="KW-1185">Reference proteome</keyword>
<dbReference type="FunFam" id="3.40.50.2000:FF:000071">
    <property type="entry name" value="Glycosyltransferase"/>
    <property type="match status" value="1"/>
</dbReference>
<evidence type="ECO:0000256" key="1">
    <source>
        <dbReference type="ARBA" id="ARBA00009995"/>
    </source>
</evidence>
<dbReference type="PANTHER" id="PTHR48047:SF182">
    <property type="entry name" value="GLYCOSYLTRANSFERASE"/>
    <property type="match status" value="1"/>
</dbReference>
<dbReference type="EC" id="2.4.1.-" evidence="6"/>
<reference evidence="8" key="2">
    <citation type="journal article" date="2018" name="BMC Genomics">
        <title>A manually annotated Actinidia chinensis var. chinensis (kiwifruit) genome highlights the challenges associated with draft genomes and gene prediction in plants.</title>
        <authorList>
            <person name="Pilkington S.M."/>
            <person name="Crowhurst R."/>
            <person name="Hilario E."/>
            <person name="Nardozza S."/>
            <person name="Fraser L."/>
            <person name="Peng Y."/>
            <person name="Gunaseelan K."/>
            <person name="Simpson R."/>
            <person name="Tahir J."/>
            <person name="Deroles S.C."/>
            <person name="Templeton K."/>
            <person name="Luo Z."/>
            <person name="Davy M."/>
            <person name="Cheng C."/>
            <person name="McNeilage M."/>
            <person name="Scaglione D."/>
            <person name="Liu Y."/>
            <person name="Zhang Q."/>
            <person name="Datson P."/>
            <person name="De Silva N."/>
            <person name="Gardiner S.E."/>
            <person name="Bassett H."/>
            <person name="Chagne D."/>
            <person name="McCallum J."/>
            <person name="Dzierzon H."/>
            <person name="Deng C."/>
            <person name="Wang Y.Y."/>
            <person name="Barron L."/>
            <person name="Manako K."/>
            <person name="Bowen J."/>
            <person name="Foster T.M."/>
            <person name="Erridge Z.A."/>
            <person name="Tiffin H."/>
            <person name="Waite C.N."/>
            <person name="Davies K.M."/>
            <person name="Grierson E.P."/>
            <person name="Laing W.A."/>
            <person name="Kirk R."/>
            <person name="Chen X."/>
            <person name="Wood M."/>
            <person name="Montefiori M."/>
            <person name="Brummell D.A."/>
            <person name="Schwinn K.E."/>
            <person name="Catanach A."/>
            <person name="Fullerton C."/>
            <person name="Li D."/>
            <person name="Meiyalaghan S."/>
            <person name="Nieuwenhuizen N."/>
            <person name="Read N."/>
            <person name="Prakash R."/>
            <person name="Hunter D."/>
            <person name="Zhang H."/>
            <person name="McKenzie M."/>
            <person name="Knabel M."/>
            <person name="Harris A."/>
            <person name="Allan A.C."/>
            <person name="Gleave A."/>
            <person name="Chen A."/>
            <person name="Janssen B.J."/>
            <person name="Plunkett B."/>
            <person name="Ampomah-Dwamena C."/>
            <person name="Voogd C."/>
            <person name="Leif D."/>
            <person name="Lafferty D."/>
            <person name="Souleyre E.J.F."/>
            <person name="Varkonyi-Gasic E."/>
            <person name="Gambi F."/>
            <person name="Hanley J."/>
            <person name="Yao J.L."/>
            <person name="Cheung J."/>
            <person name="David K.M."/>
            <person name="Warren B."/>
            <person name="Marsh K."/>
            <person name="Snowden K.C."/>
            <person name="Lin-Wang K."/>
            <person name="Brian L."/>
            <person name="Martinez-Sanchez M."/>
            <person name="Wang M."/>
            <person name="Ileperuma N."/>
            <person name="Macnee N."/>
            <person name="Campin R."/>
            <person name="McAtee P."/>
            <person name="Drummond R.S.M."/>
            <person name="Espley R.V."/>
            <person name="Ireland H.S."/>
            <person name="Wu R."/>
            <person name="Atkinson R.G."/>
            <person name="Karunairetnam S."/>
            <person name="Bulley S."/>
            <person name="Chunkath S."/>
            <person name="Hanley Z."/>
            <person name="Storey R."/>
            <person name="Thrimawithana A.H."/>
            <person name="Thomson S."/>
            <person name="David C."/>
            <person name="Testolin R."/>
            <person name="Huang H."/>
            <person name="Hellens R.P."/>
            <person name="Schaffer R.J."/>
        </authorList>
    </citation>
    <scope>NUCLEOTIDE SEQUENCE [LARGE SCALE GENOMIC DNA]</scope>
    <source>
        <strain evidence="8">cv. Red5</strain>
    </source>
</reference>
<proteinExistence type="inferred from homology"/>
<accession>A0A2R6R7U6</accession>
<dbReference type="AlphaFoldDB" id="A0A2R6R7U6"/>
<sequence>MTSQNHHQLHFVLFPLMAPGHFIPMVDMAKLLAQHGVTVTVITTPLIAARLRPTINRATASGLPLRLLHLPFPSLAAGLPEGCESFDAITSLNQVNNFVVAIDMLQQPFEQLFQLLEPKPSCMIADKHIPWVTETGRKFRLPTIIFDGMSCFTLLCTHNLHVSKVHESLSESEPFVLPGLPDTIEVTKSQLPGILRPVPESLRPVSDNLQKVGARVRAVEEEAYGMVVNSFEELEPRYMNGFRKINERLWCIGPLSLSNKDNLDKAERGNKASIDENQCLKWLDTQESGTVIYACLGTLSRLTLTQLVELGSALELSKHPFVWVIEGGDKAEKLDKWMEEDGFEKRTKERGLIIQGWAPQVLVLDHPAVGAFLTHCGWNSTLEGVCAGLPMITWPLFAEQFFNEKLVVKVLETGVSVGAQAVVNLFEEDNFAVLIKREAIKKAVDEVLDAGIKGEERRKRARELGERAKRAVEKGGSSYLNVRLLIQDVMQQLKDKGPNEDHNSS</sequence>
<comment type="similarity">
    <text evidence="1 5">Belongs to the UDP-glycosyltransferase family.</text>
</comment>
<keyword evidence="2 5" id="KW-0328">Glycosyltransferase</keyword>
<comment type="caution">
    <text evidence="7">The sequence shown here is derived from an EMBL/GenBank/DDBJ whole genome shotgun (WGS) entry which is preliminary data.</text>
</comment>
<dbReference type="GO" id="GO:0035251">
    <property type="term" value="F:UDP-glucosyltransferase activity"/>
    <property type="evidence" value="ECO:0007669"/>
    <property type="project" value="TreeGrafter"/>
</dbReference>
<evidence type="ECO:0000256" key="5">
    <source>
        <dbReference type="RuleBase" id="RU003718"/>
    </source>
</evidence>
<reference evidence="7 8" key="1">
    <citation type="submission" date="2017-07" db="EMBL/GenBank/DDBJ databases">
        <title>An improved, manually edited Actinidia chinensis var. chinensis (kiwifruit) genome highlights the challenges associated with draft genomes and gene prediction in plants.</title>
        <authorList>
            <person name="Pilkington S."/>
            <person name="Crowhurst R."/>
            <person name="Hilario E."/>
            <person name="Nardozza S."/>
            <person name="Fraser L."/>
            <person name="Peng Y."/>
            <person name="Gunaseelan K."/>
            <person name="Simpson R."/>
            <person name="Tahir J."/>
            <person name="Deroles S."/>
            <person name="Templeton K."/>
            <person name="Luo Z."/>
            <person name="Davy M."/>
            <person name="Cheng C."/>
            <person name="Mcneilage M."/>
            <person name="Scaglione D."/>
            <person name="Liu Y."/>
            <person name="Zhang Q."/>
            <person name="Datson P."/>
            <person name="De Silva N."/>
            <person name="Gardiner S."/>
            <person name="Bassett H."/>
            <person name="Chagne D."/>
            <person name="Mccallum J."/>
            <person name="Dzierzon H."/>
            <person name="Deng C."/>
            <person name="Wang Y.-Y."/>
            <person name="Barron N."/>
            <person name="Manako K."/>
            <person name="Bowen J."/>
            <person name="Foster T."/>
            <person name="Erridge Z."/>
            <person name="Tiffin H."/>
            <person name="Waite C."/>
            <person name="Davies K."/>
            <person name="Grierson E."/>
            <person name="Laing W."/>
            <person name="Kirk R."/>
            <person name="Chen X."/>
            <person name="Wood M."/>
            <person name="Montefiori M."/>
            <person name="Brummell D."/>
            <person name="Schwinn K."/>
            <person name="Catanach A."/>
            <person name="Fullerton C."/>
            <person name="Li D."/>
            <person name="Meiyalaghan S."/>
            <person name="Nieuwenhuizen N."/>
            <person name="Read N."/>
            <person name="Prakash R."/>
            <person name="Hunter D."/>
            <person name="Zhang H."/>
            <person name="Mckenzie M."/>
            <person name="Knabel M."/>
            <person name="Harris A."/>
            <person name="Allan A."/>
            <person name="Chen A."/>
            <person name="Janssen B."/>
            <person name="Plunkett B."/>
            <person name="Dwamena C."/>
            <person name="Voogd C."/>
            <person name="Leif D."/>
            <person name="Lafferty D."/>
            <person name="Souleyre E."/>
            <person name="Varkonyi-Gasic E."/>
            <person name="Gambi F."/>
            <person name="Hanley J."/>
            <person name="Yao J.-L."/>
            <person name="Cheung J."/>
            <person name="David K."/>
            <person name="Warren B."/>
            <person name="Marsh K."/>
            <person name="Snowden K."/>
            <person name="Lin-Wang K."/>
            <person name="Brian L."/>
            <person name="Martinez-Sanchez M."/>
            <person name="Wang M."/>
            <person name="Ileperuma N."/>
            <person name="Macnee N."/>
            <person name="Campin R."/>
            <person name="Mcatee P."/>
            <person name="Drummond R."/>
            <person name="Espley R."/>
            <person name="Ireland H."/>
            <person name="Wu R."/>
            <person name="Atkinson R."/>
            <person name="Karunairetnam S."/>
            <person name="Bulley S."/>
            <person name="Chunkath S."/>
            <person name="Hanley Z."/>
            <person name="Storey R."/>
            <person name="Thrimawithana A."/>
            <person name="Thomson S."/>
            <person name="David C."/>
            <person name="Testolin R."/>
        </authorList>
    </citation>
    <scope>NUCLEOTIDE SEQUENCE [LARGE SCALE GENOMIC DNA]</scope>
    <source>
        <strain evidence="8">cv. Red5</strain>
        <tissue evidence="7">Young leaf</tissue>
    </source>
</reference>
<dbReference type="InterPro" id="IPR035595">
    <property type="entry name" value="UDP_glycos_trans_CS"/>
</dbReference>
<evidence type="ECO:0000313" key="7">
    <source>
        <dbReference type="EMBL" id="PSS23631.1"/>
    </source>
</evidence>
<evidence type="ECO:0000256" key="3">
    <source>
        <dbReference type="ARBA" id="ARBA00022679"/>
    </source>
</evidence>
<keyword evidence="3 5" id="KW-0808">Transferase</keyword>
<dbReference type="EMBL" id="NKQK01000008">
    <property type="protein sequence ID" value="PSS23631.1"/>
    <property type="molecule type" value="Genomic_DNA"/>
</dbReference>
<dbReference type="STRING" id="1590841.A0A2R6R7U6"/>
<evidence type="ECO:0000256" key="6">
    <source>
        <dbReference type="RuleBase" id="RU362057"/>
    </source>
</evidence>
<dbReference type="PANTHER" id="PTHR48047">
    <property type="entry name" value="GLYCOSYLTRANSFERASE"/>
    <property type="match status" value="1"/>
</dbReference>
<dbReference type="FunFam" id="3.40.50.2000:FF:000047">
    <property type="entry name" value="Glycosyltransferase"/>
    <property type="match status" value="1"/>
</dbReference>
<dbReference type="Pfam" id="PF00201">
    <property type="entry name" value="UDPGT"/>
    <property type="match status" value="1"/>
</dbReference>
<dbReference type="Gene3D" id="3.40.50.2000">
    <property type="entry name" value="Glycogen Phosphorylase B"/>
    <property type="match status" value="2"/>
</dbReference>
<keyword evidence="4" id="KW-0284">Flavonoid biosynthesis</keyword>